<dbReference type="AlphaFoldDB" id="A0A5C3KTN6"/>
<dbReference type="Proteomes" id="UP000307440">
    <property type="component" value="Unassembled WGS sequence"/>
</dbReference>
<keyword evidence="3" id="KW-1185">Reference proteome</keyword>
<evidence type="ECO:0000256" key="1">
    <source>
        <dbReference type="SAM" id="MobiDB-lite"/>
    </source>
</evidence>
<feature type="compositionally biased region" description="Polar residues" evidence="1">
    <location>
        <begin position="112"/>
        <end position="133"/>
    </location>
</feature>
<organism evidence="2 3">
    <name type="scientific">Coprinopsis marcescibilis</name>
    <name type="common">Agaric fungus</name>
    <name type="synonym">Psathyrella marcescibilis</name>
    <dbReference type="NCBI Taxonomy" id="230819"/>
    <lineage>
        <taxon>Eukaryota</taxon>
        <taxon>Fungi</taxon>
        <taxon>Dikarya</taxon>
        <taxon>Basidiomycota</taxon>
        <taxon>Agaricomycotina</taxon>
        <taxon>Agaricomycetes</taxon>
        <taxon>Agaricomycetidae</taxon>
        <taxon>Agaricales</taxon>
        <taxon>Agaricineae</taxon>
        <taxon>Psathyrellaceae</taxon>
        <taxon>Coprinopsis</taxon>
    </lineage>
</organism>
<feature type="region of interest" description="Disordered" evidence="1">
    <location>
        <begin position="112"/>
        <end position="141"/>
    </location>
</feature>
<gene>
    <name evidence="2" type="ORF">FA15DRAFT_705340</name>
</gene>
<protein>
    <submittedName>
        <fullName evidence="2">Uncharacterized protein</fullName>
    </submittedName>
</protein>
<reference evidence="2 3" key="1">
    <citation type="journal article" date="2019" name="Nat. Ecol. Evol.">
        <title>Megaphylogeny resolves global patterns of mushroom evolution.</title>
        <authorList>
            <person name="Varga T."/>
            <person name="Krizsan K."/>
            <person name="Foldi C."/>
            <person name="Dima B."/>
            <person name="Sanchez-Garcia M."/>
            <person name="Sanchez-Ramirez S."/>
            <person name="Szollosi G.J."/>
            <person name="Szarkandi J.G."/>
            <person name="Papp V."/>
            <person name="Albert L."/>
            <person name="Andreopoulos W."/>
            <person name="Angelini C."/>
            <person name="Antonin V."/>
            <person name="Barry K.W."/>
            <person name="Bougher N.L."/>
            <person name="Buchanan P."/>
            <person name="Buyck B."/>
            <person name="Bense V."/>
            <person name="Catcheside P."/>
            <person name="Chovatia M."/>
            <person name="Cooper J."/>
            <person name="Damon W."/>
            <person name="Desjardin D."/>
            <person name="Finy P."/>
            <person name="Geml J."/>
            <person name="Haridas S."/>
            <person name="Hughes K."/>
            <person name="Justo A."/>
            <person name="Karasinski D."/>
            <person name="Kautmanova I."/>
            <person name="Kiss B."/>
            <person name="Kocsube S."/>
            <person name="Kotiranta H."/>
            <person name="LaButti K.M."/>
            <person name="Lechner B.E."/>
            <person name="Liimatainen K."/>
            <person name="Lipzen A."/>
            <person name="Lukacs Z."/>
            <person name="Mihaltcheva S."/>
            <person name="Morgado L.N."/>
            <person name="Niskanen T."/>
            <person name="Noordeloos M.E."/>
            <person name="Ohm R.A."/>
            <person name="Ortiz-Santana B."/>
            <person name="Ovrebo C."/>
            <person name="Racz N."/>
            <person name="Riley R."/>
            <person name="Savchenko A."/>
            <person name="Shiryaev A."/>
            <person name="Soop K."/>
            <person name="Spirin V."/>
            <person name="Szebenyi C."/>
            <person name="Tomsovsky M."/>
            <person name="Tulloss R.E."/>
            <person name="Uehling J."/>
            <person name="Grigoriev I.V."/>
            <person name="Vagvolgyi C."/>
            <person name="Papp T."/>
            <person name="Martin F.M."/>
            <person name="Miettinen O."/>
            <person name="Hibbett D.S."/>
            <person name="Nagy L.G."/>
        </authorList>
    </citation>
    <scope>NUCLEOTIDE SEQUENCE [LARGE SCALE GENOMIC DNA]</scope>
    <source>
        <strain evidence="2 3">CBS 121175</strain>
    </source>
</reference>
<accession>A0A5C3KTN6</accession>
<evidence type="ECO:0000313" key="2">
    <source>
        <dbReference type="EMBL" id="TFK23555.1"/>
    </source>
</evidence>
<name>A0A5C3KTN6_COPMA</name>
<evidence type="ECO:0000313" key="3">
    <source>
        <dbReference type="Proteomes" id="UP000307440"/>
    </source>
</evidence>
<feature type="region of interest" description="Disordered" evidence="1">
    <location>
        <begin position="62"/>
        <end position="82"/>
    </location>
</feature>
<proteinExistence type="predicted"/>
<sequence>MSTDNTIEYGLAALASKINGQDTLGATLTGEGNLTKDEARNTLRLPDEAMLNPVARRYAARPPDYVPSPLGPERNVPLGAGNADSIKGPSLVPCTHFASISPRDIWSISESEGISAHHSVTSSRSQTPNSGKSSPVPGKSA</sequence>
<dbReference type="EMBL" id="ML210216">
    <property type="protein sequence ID" value="TFK23555.1"/>
    <property type="molecule type" value="Genomic_DNA"/>
</dbReference>